<dbReference type="InterPro" id="IPR000620">
    <property type="entry name" value="EamA_dom"/>
</dbReference>
<protein>
    <submittedName>
        <fullName evidence="4">DMT family transporter</fullName>
    </submittedName>
</protein>
<feature type="transmembrane region" description="Helical" evidence="2">
    <location>
        <begin position="246"/>
        <end position="263"/>
    </location>
</feature>
<gene>
    <name evidence="4" type="ORF">D5400_03665</name>
</gene>
<dbReference type="OrthoDB" id="7709556at2"/>
<feature type="transmembrane region" description="Helical" evidence="2">
    <location>
        <begin position="182"/>
        <end position="200"/>
    </location>
</feature>
<organism evidence="4 5">
    <name type="scientific">Georhizobium profundi</name>
    <dbReference type="NCBI Taxonomy" id="2341112"/>
    <lineage>
        <taxon>Bacteria</taxon>
        <taxon>Pseudomonadati</taxon>
        <taxon>Pseudomonadota</taxon>
        <taxon>Alphaproteobacteria</taxon>
        <taxon>Hyphomicrobiales</taxon>
        <taxon>Rhizobiaceae</taxon>
        <taxon>Georhizobium</taxon>
    </lineage>
</organism>
<evidence type="ECO:0000259" key="3">
    <source>
        <dbReference type="Pfam" id="PF00892"/>
    </source>
</evidence>
<feature type="region of interest" description="Disordered" evidence="1">
    <location>
        <begin position="37"/>
        <end position="56"/>
    </location>
</feature>
<name>A0A3S9B0N9_9HYPH</name>
<keyword evidence="2" id="KW-0472">Membrane</keyword>
<dbReference type="Proteomes" id="UP000268192">
    <property type="component" value="Chromosome"/>
</dbReference>
<evidence type="ECO:0000256" key="1">
    <source>
        <dbReference type="SAM" id="MobiDB-lite"/>
    </source>
</evidence>
<keyword evidence="2" id="KW-1133">Transmembrane helix</keyword>
<dbReference type="GO" id="GO:0016020">
    <property type="term" value="C:membrane"/>
    <property type="evidence" value="ECO:0007669"/>
    <property type="project" value="InterPro"/>
</dbReference>
<dbReference type="KEGG" id="abaw:D5400_03665"/>
<dbReference type="InterPro" id="IPR037185">
    <property type="entry name" value="EmrE-like"/>
</dbReference>
<dbReference type="EMBL" id="CP032509">
    <property type="protein sequence ID" value="AZN70490.1"/>
    <property type="molecule type" value="Genomic_DNA"/>
</dbReference>
<feature type="transmembrane region" description="Helical" evidence="2">
    <location>
        <begin position="313"/>
        <end position="331"/>
    </location>
</feature>
<feature type="domain" description="EamA" evidence="3">
    <location>
        <begin position="86"/>
        <end position="223"/>
    </location>
</feature>
<evidence type="ECO:0000256" key="2">
    <source>
        <dbReference type="SAM" id="Phobius"/>
    </source>
</evidence>
<proteinExistence type="predicted"/>
<evidence type="ECO:0000313" key="4">
    <source>
        <dbReference type="EMBL" id="AZN70490.1"/>
    </source>
</evidence>
<dbReference type="AlphaFoldDB" id="A0A3S9B0N9"/>
<dbReference type="Pfam" id="PF00892">
    <property type="entry name" value="EamA"/>
    <property type="match status" value="1"/>
</dbReference>
<keyword evidence="2" id="KW-0812">Transmembrane</keyword>
<keyword evidence="5" id="KW-1185">Reference proteome</keyword>
<sequence length="386" mass="40706">MSLPALLWRHISNCRSPSLSAQVCSASFGGEKVPCRSSALREKSRSGPTVEQNDPRRRNATAGVVIPIAPALRRDEPQEKQSVLIIGPLFALFGALAFALANVAIAKGAHEGERNNGAFLSILMTACLSGSLWLLLGPPLPAMTTEVLAGLGFFAASGMLATVVGRLTLFRSVILAGAINAGLFRRLIPIFATLFAFIILGETVGWLAGAGMAIILASLLGVTSARDDARRSGQTAKRRLSELGRGRMFGALSAASYGASYSARKLGMSAVPDPILGTFIGALTGIIWYAGGSLASRNYRKVVATSFNGMERWQFVAALSMSFGQMAQFFALLHTDVAVVAIIGSLEVFLGIYLAAYVFRTEAPPDRNIVVASFVATIGVVLVALP</sequence>
<feature type="transmembrane region" description="Helical" evidence="2">
    <location>
        <begin position="83"/>
        <end position="105"/>
    </location>
</feature>
<feature type="transmembrane region" description="Helical" evidence="2">
    <location>
        <begin position="337"/>
        <end position="356"/>
    </location>
</feature>
<accession>A0A3S9B0N9</accession>
<feature type="transmembrane region" description="Helical" evidence="2">
    <location>
        <begin position="206"/>
        <end position="225"/>
    </location>
</feature>
<dbReference type="SUPFAM" id="SSF103481">
    <property type="entry name" value="Multidrug resistance efflux transporter EmrE"/>
    <property type="match status" value="2"/>
</dbReference>
<reference evidence="4 5" key="1">
    <citation type="submission" date="2018-09" db="EMBL/GenBank/DDBJ databases">
        <title>Marinorhizobium profundi gen. nov., sp. nov., isolated from a deep-sea sediment sample from the New Britain Trench and proposal of Marinorhizobiaceae fam. nov. in the order Rhizobiales of the class Alphaproteobacteria.</title>
        <authorList>
            <person name="Cao J."/>
        </authorList>
    </citation>
    <scope>NUCLEOTIDE SEQUENCE [LARGE SCALE GENOMIC DNA]</scope>
    <source>
        <strain evidence="4 5">WS11</strain>
    </source>
</reference>
<feature type="transmembrane region" description="Helical" evidence="2">
    <location>
        <begin position="368"/>
        <end position="385"/>
    </location>
</feature>
<feature type="transmembrane region" description="Helical" evidence="2">
    <location>
        <begin position="275"/>
        <end position="292"/>
    </location>
</feature>
<evidence type="ECO:0000313" key="5">
    <source>
        <dbReference type="Proteomes" id="UP000268192"/>
    </source>
</evidence>
<feature type="transmembrane region" description="Helical" evidence="2">
    <location>
        <begin position="117"/>
        <end position="136"/>
    </location>
</feature>
<feature type="transmembrane region" description="Helical" evidence="2">
    <location>
        <begin position="148"/>
        <end position="170"/>
    </location>
</feature>